<keyword evidence="4" id="KW-1185">Reference proteome</keyword>
<keyword evidence="1" id="KW-1133">Transmembrane helix</keyword>
<dbReference type="RefSeq" id="WP_311331393.1">
    <property type="nucleotide sequence ID" value="NZ_JAVRHZ010000001.1"/>
</dbReference>
<sequence>MERNFDKETKYQKAKERVAAIKKFYTSLFMYVIFIGFLAALNYYTNQLRYAWFLWAAFGWGIGLFFQAAKAFQWNPFLGKNWEDRKMKELLDKEDETSTNSNTRWR</sequence>
<dbReference type="Pfam" id="PF13239">
    <property type="entry name" value="2TM"/>
    <property type="match status" value="1"/>
</dbReference>
<dbReference type="InterPro" id="IPR025698">
    <property type="entry name" value="2TM_dom"/>
</dbReference>
<name>A0ABU2Y8Q6_9FLAO</name>
<reference evidence="3 4" key="1">
    <citation type="submission" date="2023-09" db="EMBL/GenBank/DDBJ databases">
        <authorList>
            <person name="Rey-Velasco X."/>
        </authorList>
    </citation>
    <scope>NUCLEOTIDE SEQUENCE [LARGE SCALE GENOMIC DNA]</scope>
    <source>
        <strain evidence="3 4">W242</strain>
    </source>
</reference>
<evidence type="ECO:0000313" key="3">
    <source>
        <dbReference type="EMBL" id="MDT0554427.1"/>
    </source>
</evidence>
<protein>
    <submittedName>
        <fullName evidence="3">2TM domain-containing protein</fullName>
    </submittedName>
</protein>
<accession>A0ABU2Y8Q6</accession>
<evidence type="ECO:0000259" key="2">
    <source>
        <dbReference type="Pfam" id="PF13239"/>
    </source>
</evidence>
<keyword evidence="1" id="KW-0812">Transmembrane</keyword>
<evidence type="ECO:0000313" key="4">
    <source>
        <dbReference type="Proteomes" id="UP001254488"/>
    </source>
</evidence>
<evidence type="ECO:0000256" key="1">
    <source>
        <dbReference type="SAM" id="Phobius"/>
    </source>
</evidence>
<feature type="transmembrane region" description="Helical" evidence="1">
    <location>
        <begin position="24"/>
        <end position="44"/>
    </location>
</feature>
<dbReference type="Proteomes" id="UP001254488">
    <property type="component" value="Unassembled WGS sequence"/>
</dbReference>
<feature type="transmembrane region" description="Helical" evidence="1">
    <location>
        <begin position="50"/>
        <end position="69"/>
    </location>
</feature>
<proteinExistence type="predicted"/>
<organism evidence="3 4">
    <name type="scientific">Patiriisocius hiemis</name>
    <dbReference type="NCBI Taxonomy" id="3075604"/>
    <lineage>
        <taxon>Bacteria</taxon>
        <taxon>Pseudomonadati</taxon>
        <taxon>Bacteroidota</taxon>
        <taxon>Flavobacteriia</taxon>
        <taxon>Flavobacteriales</taxon>
        <taxon>Flavobacteriaceae</taxon>
        <taxon>Patiriisocius</taxon>
    </lineage>
</organism>
<comment type="caution">
    <text evidence="3">The sequence shown here is derived from an EMBL/GenBank/DDBJ whole genome shotgun (WGS) entry which is preliminary data.</text>
</comment>
<dbReference type="EMBL" id="JAVRHZ010000001">
    <property type="protein sequence ID" value="MDT0554427.1"/>
    <property type="molecule type" value="Genomic_DNA"/>
</dbReference>
<feature type="domain" description="2TM" evidence="2">
    <location>
        <begin position="12"/>
        <end position="91"/>
    </location>
</feature>
<keyword evidence="1" id="KW-0472">Membrane</keyword>
<gene>
    <name evidence="3" type="ORF">RM538_00305</name>
</gene>